<comment type="catalytic activity">
    <reaction evidence="9">
        <text>(6S)-5,6,7,8-tetrahydrofolyl-(gamma-L-Glu)(n) + L-glutamate + ATP = (6S)-5,6,7,8-tetrahydrofolyl-(gamma-L-Glu)(n+1) + ADP + phosphate + H(+)</text>
        <dbReference type="Rhea" id="RHEA:10580"/>
        <dbReference type="Rhea" id="RHEA-COMP:14738"/>
        <dbReference type="Rhea" id="RHEA-COMP:14740"/>
        <dbReference type="ChEBI" id="CHEBI:15378"/>
        <dbReference type="ChEBI" id="CHEBI:29985"/>
        <dbReference type="ChEBI" id="CHEBI:30616"/>
        <dbReference type="ChEBI" id="CHEBI:43474"/>
        <dbReference type="ChEBI" id="CHEBI:141005"/>
        <dbReference type="ChEBI" id="CHEBI:456216"/>
        <dbReference type="EC" id="6.3.2.17"/>
    </reaction>
</comment>
<keyword evidence="8" id="KW-0460">Magnesium</keyword>
<dbReference type="InterPro" id="IPR036565">
    <property type="entry name" value="Mur-like_cat_sf"/>
</dbReference>
<dbReference type="NCBIfam" id="TIGR01499">
    <property type="entry name" value="folC"/>
    <property type="match status" value="1"/>
</dbReference>
<dbReference type="GO" id="GO:0046872">
    <property type="term" value="F:metal ion binding"/>
    <property type="evidence" value="ECO:0007669"/>
    <property type="project" value="UniProtKB-KW"/>
</dbReference>
<dbReference type="Proteomes" id="UP000077317">
    <property type="component" value="Chromosome"/>
</dbReference>
<protein>
    <recommendedName>
        <fullName evidence="3">tetrahydrofolate synthase</fullName>
        <ecNumber evidence="3">6.3.2.17</ecNumber>
    </recommendedName>
</protein>
<dbReference type="PIRSF" id="PIRSF001563">
    <property type="entry name" value="Folylpolyglu_synth"/>
    <property type="match status" value="1"/>
</dbReference>
<evidence type="ECO:0000256" key="10">
    <source>
        <dbReference type="PIRNR" id="PIRNR001563"/>
    </source>
</evidence>
<dbReference type="GO" id="GO:0005524">
    <property type="term" value="F:ATP binding"/>
    <property type="evidence" value="ECO:0007669"/>
    <property type="project" value="UniProtKB-KW"/>
</dbReference>
<dbReference type="InterPro" id="IPR036615">
    <property type="entry name" value="Mur_ligase_C_dom_sf"/>
</dbReference>
<keyword evidence="6 10" id="KW-0547">Nucleotide-binding</keyword>
<proteinExistence type="inferred from homology"/>
<evidence type="ECO:0000313" key="12">
    <source>
        <dbReference type="EMBL" id="AND79176.1"/>
    </source>
</evidence>
<dbReference type="InterPro" id="IPR013221">
    <property type="entry name" value="Mur_ligase_cen"/>
</dbReference>
<evidence type="ECO:0000256" key="9">
    <source>
        <dbReference type="ARBA" id="ARBA00047493"/>
    </source>
</evidence>
<dbReference type="RefSeq" id="WP_067061406.1">
    <property type="nucleotide sequence ID" value="NZ_CP014699.1"/>
</dbReference>
<keyword evidence="5" id="KW-0479">Metal-binding</keyword>
<evidence type="ECO:0000256" key="5">
    <source>
        <dbReference type="ARBA" id="ARBA00022723"/>
    </source>
</evidence>
<dbReference type="PANTHER" id="PTHR11136:SF0">
    <property type="entry name" value="DIHYDROFOLATE SYNTHETASE-RELATED"/>
    <property type="match status" value="1"/>
</dbReference>
<dbReference type="FunFam" id="3.40.1190.10:FF:000011">
    <property type="entry name" value="Folylpolyglutamate synthase/dihydrofolate synthase"/>
    <property type="match status" value="1"/>
</dbReference>
<keyword evidence="7 10" id="KW-0067">ATP-binding</keyword>
<dbReference type="UniPathway" id="UPA00219"/>
<dbReference type="STRING" id="1811193.A0O21_03605"/>
<reference evidence="13" key="2">
    <citation type="submission" date="2016-03" db="EMBL/GenBank/DDBJ databases">
        <title>Streptococcus antelopensis sp. nov., isolated from the feces of the Tibetan antelope (Pantholops hodgsonii) in Hoh Xil National Nature Reserve, Qinghai, China.</title>
        <authorList>
            <person name="Bai X."/>
        </authorList>
    </citation>
    <scope>NUCLEOTIDE SEQUENCE [LARGE SCALE GENOMIC DNA]</scope>
    <source>
        <strain evidence="13">TA 26</strain>
    </source>
</reference>
<dbReference type="InterPro" id="IPR001645">
    <property type="entry name" value="Folylpolyglutamate_synth"/>
</dbReference>
<evidence type="ECO:0000256" key="1">
    <source>
        <dbReference type="ARBA" id="ARBA00001946"/>
    </source>
</evidence>
<dbReference type="GO" id="GO:0005737">
    <property type="term" value="C:cytoplasm"/>
    <property type="evidence" value="ECO:0007669"/>
    <property type="project" value="TreeGrafter"/>
</dbReference>
<evidence type="ECO:0000256" key="7">
    <source>
        <dbReference type="ARBA" id="ARBA00022840"/>
    </source>
</evidence>
<evidence type="ECO:0000259" key="11">
    <source>
        <dbReference type="Pfam" id="PF08245"/>
    </source>
</evidence>
<dbReference type="SUPFAM" id="SSF53244">
    <property type="entry name" value="MurD-like peptide ligases, peptide-binding domain"/>
    <property type="match status" value="1"/>
</dbReference>
<organism evidence="12 13">
    <name type="scientific">Streptococcus pantholopis</name>
    <dbReference type="NCBI Taxonomy" id="1811193"/>
    <lineage>
        <taxon>Bacteria</taxon>
        <taxon>Bacillati</taxon>
        <taxon>Bacillota</taxon>
        <taxon>Bacilli</taxon>
        <taxon>Lactobacillales</taxon>
        <taxon>Streptococcaceae</taxon>
        <taxon>Streptococcus</taxon>
    </lineage>
</organism>
<evidence type="ECO:0000256" key="3">
    <source>
        <dbReference type="ARBA" id="ARBA00013025"/>
    </source>
</evidence>
<evidence type="ECO:0000313" key="13">
    <source>
        <dbReference type="Proteomes" id="UP000077317"/>
    </source>
</evidence>
<evidence type="ECO:0000256" key="2">
    <source>
        <dbReference type="ARBA" id="ARBA00008276"/>
    </source>
</evidence>
<dbReference type="KEGG" id="spat:A0O21_03605"/>
<evidence type="ECO:0000256" key="4">
    <source>
        <dbReference type="ARBA" id="ARBA00022598"/>
    </source>
</evidence>
<dbReference type="OrthoDB" id="9809356at2"/>
<keyword evidence="13" id="KW-1185">Reference proteome</keyword>
<evidence type="ECO:0000256" key="8">
    <source>
        <dbReference type="ARBA" id="ARBA00022842"/>
    </source>
</evidence>
<comment type="similarity">
    <text evidence="2 10">Belongs to the folylpolyglutamate synthase family.</text>
</comment>
<dbReference type="PANTHER" id="PTHR11136">
    <property type="entry name" value="FOLYLPOLYGLUTAMATE SYNTHASE-RELATED"/>
    <property type="match status" value="1"/>
</dbReference>
<dbReference type="GO" id="GO:0009252">
    <property type="term" value="P:peptidoglycan biosynthetic process"/>
    <property type="evidence" value="ECO:0007669"/>
    <property type="project" value="UniProtKB-UniPathway"/>
</dbReference>
<feature type="domain" description="Mur ligase central" evidence="11">
    <location>
        <begin position="45"/>
        <end position="268"/>
    </location>
</feature>
<reference evidence="12 13" key="1">
    <citation type="journal article" date="2016" name="Int. J. Syst. Evol. Microbiol.">
        <title>Streptococcuspantholopis sp. nov., isolated from faeces of the Tibetan antelope (Pantholops hodgsonii).</title>
        <authorList>
            <person name="Bai X."/>
            <person name="Xiong Y."/>
            <person name="Lu S."/>
            <person name="Jin D."/>
            <person name="Lai X."/>
            <person name="Yang J."/>
            <person name="Niu L."/>
            <person name="Hu S."/>
            <person name="Meng X."/>
            <person name="Pu J."/>
            <person name="Ye C."/>
            <person name="Xu J."/>
        </authorList>
    </citation>
    <scope>NUCLEOTIDE SEQUENCE [LARGE SCALE GENOMIC DNA]</scope>
    <source>
        <strain evidence="12 13">TA 26</strain>
    </source>
</reference>
<dbReference type="SUPFAM" id="SSF53623">
    <property type="entry name" value="MurD-like peptide ligases, catalytic domain"/>
    <property type="match status" value="1"/>
</dbReference>
<evidence type="ECO:0000256" key="6">
    <source>
        <dbReference type="ARBA" id="ARBA00022741"/>
    </source>
</evidence>
<dbReference type="EMBL" id="CP014699">
    <property type="protein sequence ID" value="AND79176.1"/>
    <property type="molecule type" value="Genomic_DNA"/>
</dbReference>
<dbReference type="GO" id="GO:0008841">
    <property type="term" value="F:dihydrofolate synthase activity"/>
    <property type="evidence" value="ECO:0007669"/>
    <property type="project" value="TreeGrafter"/>
</dbReference>
<dbReference type="Pfam" id="PF08245">
    <property type="entry name" value="Mur_ligase_M"/>
    <property type="match status" value="1"/>
</dbReference>
<comment type="cofactor">
    <cofactor evidence="1">
        <name>Mg(2+)</name>
        <dbReference type="ChEBI" id="CHEBI:18420"/>
    </cofactor>
</comment>
<name>A0A172Q6U0_9STRE</name>
<dbReference type="Gene3D" id="3.40.1190.10">
    <property type="entry name" value="Mur-like, catalytic domain"/>
    <property type="match status" value="1"/>
</dbReference>
<gene>
    <name evidence="12" type="ORF">A0O21_03605</name>
</gene>
<dbReference type="Gene3D" id="3.90.190.20">
    <property type="entry name" value="Mur ligase, C-terminal domain"/>
    <property type="match status" value="1"/>
</dbReference>
<keyword evidence="4 10" id="KW-0436">Ligase</keyword>
<dbReference type="EC" id="6.3.2.17" evidence="3"/>
<dbReference type="AlphaFoldDB" id="A0A172Q6U0"/>
<sequence>MDYKETLTWIHSYKAKGRRPKQARMLALLEKLDNPQQKITALHIVGTNGKGSTVSFLQHILTASGYTAGTFTSPFITRFNERIAINQQPISDKDLCRTAALIRPLVEDEQLLSKWGRPTEFELVTLLMFTYFARIKPVDLALIEAGVGGTRDATNVFTPLAVICPSISYDHQETLGSSLSQIASHKVGVLSESTPLIFGQFQQEARLVFYQRAALFSAPTYELGKDFFYTEKKDSLTFCRDDFCLSDIQLQLLGEHQKSNAALAAMAALLLSKKRKNITAESIKTGLQKATWPGRAELISPHILLDGAHNEEAMQSLTALLEEHFADKKIYILFAGLKRKPIQKMLACLTPYDLIVTSFDFPGAEDLENYSCHFKKVEDWHLWLKMIPEQTNDLYVVTGSLYFISEVRRYLLASTDSHSI</sequence>
<accession>A0A172Q6U0</accession>
<dbReference type="GO" id="GO:0004326">
    <property type="term" value="F:tetrahydrofolylpolyglutamate synthase activity"/>
    <property type="evidence" value="ECO:0007669"/>
    <property type="project" value="UniProtKB-EC"/>
</dbReference>